<dbReference type="EMBL" id="JAMZMK010005641">
    <property type="protein sequence ID" value="KAI7752665.1"/>
    <property type="molecule type" value="Genomic_DNA"/>
</dbReference>
<feature type="non-terminal residue" evidence="2">
    <location>
        <position position="634"/>
    </location>
</feature>
<gene>
    <name evidence="2" type="ORF">M8C21_008387</name>
</gene>
<protein>
    <submittedName>
        <fullName evidence="2">Uncharacterized protein</fullName>
    </submittedName>
</protein>
<reference evidence="2" key="1">
    <citation type="submission" date="2022-06" db="EMBL/GenBank/DDBJ databases">
        <title>Uncovering the hologenomic basis of an extraordinary plant invasion.</title>
        <authorList>
            <person name="Bieker V.C."/>
            <person name="Martin M.D."/>
            <person name="Gilbert T."/>
            <person name="Hodgins K."/>
            <person name="Battlay P."/>
            <person name="Petersen B."/>
            <person name="Wilson J."/>
        </authorList>
    </citation>
    <scope>NUCLEOTIDE SEQUENCE</scope>
    <source>
        <strain evidence="2">AA19_3_7</strain>
        <tissue evidence="2">Leaf</tissue>
    </source>
</reference>
<evidence type="ECO:0000256" key="1">
    <source>
        <dbReference type="SAM" id="MobiDB-lite"/>
    </source>
</evidence>
<feature type="region of interest" description="Disordered" evidence="1">
    <location>
        <begin position="594"/>
        <end position="621"/>
    </location>
</feature>
<organism evidence="2 3">
    <name type="scientific">Ambrosia artemisiifolia</name>
    <name type="common">Common ragweed</name>
    <dbReference type="NCBI Taxonomy" id="4212"/>
    <lineage>
        <taxon>Eukaryota</taxon>
        <taxon>Viridiplantae</taxon>
        <taxon>Streptophyta</taxon>
        <taxon>Embryophyta</taxon>
        <taxon>Tracheophyta</taxon>
        <taxon>Spermatophyta</taxon>
        <taxon>Magnoliopsida</taxon>
        <taxon>eudicotyledons</taxon>
        <taxon>Gunneridae</taxon>
        <taxon>Pentapetalae</taxon>
        <taxon>asterids</taxon>
        <taxon>campanulids</taxon>
        <taxon>Asterales</taxon>
        <taxon>Asteraceae</taxon>
        <taxon>Asteroideae</taxon>
        <taxon>Heliantheae alliance</taxon>
        <taxon>Heliantheae</taxon>
        <taxon>Ambrosia</taxon>
    </lineage>
</organism>
<dbReference type="AlphaFoldDB" id="A0AAD5GRT8"/>
<dbReference type="Proteomes" id="UP001206925">
    <property type="component" value="Unassembled WGS sequence"/>
</dbReference>
<keyword evidence="3" id="KW-1185">Reference proteome</keyword>
<proteinExistence type="predicted"/>
<sequence length="634" mass="71366">FAPLLNMFPGQMPPELVLQPKLAKAPALGSDVLGKEIVEHGNVRCNITLLKFMLQLPKAKRVHNASTTAIYGTKLTSAQPSLAGSTASMQPLGNEVQGLLHPSLSLLPRWDLDRIRTPKVNLSILMVNINKQKKKDAFQLLKPYKNHHCDPRTSIDKTKLLRPKKMTFMMQMMNGNQLKAKPPDPGVNDASVVMPTISMMDSQPSEAIIQGFNNVVDTEMLLNNELKDNLSEPFVRVLVSNKGNKPVFAMVPNLMPSEDFIYTLEIEAKCLTIECEGFKTKIPVFSEDINKEFHKEFSYVRETVSFFEKDNLIVKVMRDALKEYCIREYGGYLDLSLLKANYDFTDCLSSHTLTIMLKRKILYTEKVLYDIQNCFIDETPDCILSGAGKKAKPYVEIVPELVVTPMGKRIINIINKRKKGDKGVKGKFEEFLRQGFKLGKSSEVPDYRPDPCFSYETIIIDQDSVTEMDNDGVDSGKEKGVPDIKVVEDVKAGDKVVKKIYNRKSMKELRMDMVRRKEKLQAMCKPKPIKNKNLDPNHNPLVKTVLGSIPTVDNIVFDAKKDAEGKSVSNIEKIMEVKKAENEKKQQEALERQKLLNKKGKGTENLVNKKGNSGEDVNSKVSYAKVVTGKGEFA</sequence>
<name>A0AAD5GRT8_AMBAR</name>
<accession>A0AAD5GRT8</accession>
<evidence type="ECO:0000313" key="3">
    <source>
        <dbReference type="Proteomes" id="UP001206925"/>
    </source>
</evidence>
<evidence type="ECO:0000313" key="2">
    <source>
        <dbReference type="EMBL" id="KAI7752665.1"/>
    </source>
</evidence>
<comment type="caution">
    <text evidence="2">The sequence shown here is derived from an EMBL/GenBank/DDBJ whole genome shotgun (WGS) entry which is preliminary data.</text>
</comment>